<feature type="signal peptide" evidence="2">
    <location>
        <begin position="1"/>
        <end position="23"/>
    </location>
</feature>
<evidence type="ECO:0000256" key="2">
    <source>
        <dbReference type="SAM" id="SignalP"/>
    </source>
</evidence>
<name>A0A9W9LHW7_9EURO</name>
<gene>
    <name evidence="3" type="ORF">N7492_009265</name>
</gene>
<protein>
    <submittedName>
        <fullName evidence="3">Uncharacterized protein</fullName>
    </submittedName>
</protein>
<dbReference type="EMBL" id="JAPQKO010000006">
    <property type="protein sequence ID" value="KAJ5156462.1"/>
    <property type="molecule type" value="Genomic_DNA"/>
</dbReference>
<comment type="caution">
    <text evidence="3">The sequence shown here is derived from an EMBL/GenBank/DDBJ whole genome shotgun (WGS) entry which is preliminary data.</text>
</comment>
<evidence type="ECO:0000313" key="4">
    <source>
        <dbReference type="Proteomes" id="UP001146351"/>
    </source>
</evidence>
<reference evidence="3" key="1">
    <citation type="submission" date="2022-11" db="EMBL/GenBank/DDBJ databases">
        <authorList>
            <person name="Petersen C."/>
        </authorList>
    </citation>
    <scope>NUCLEOTIDE SEQUENCE</scope>
    <source>
        <strain evidence="3">IBT 21917</strain>
    </source>
</reference>
<keyword evidence="4" id="KW-1185">Reference proteome</keyword>
<accession>A0A9W9LHW7</accession>
<evidence type="ECO:0000256" key="1">
    <source>
        <dbReference type="SAM" id="MobiDB-lite"/>
    </source>
</evidence>
<reference evidence="3" key="2">
    <citation type="journal article" date="2023" name="IMA Fungus">
        <title>Comparative genomic study of the Penicillium genus elucidates a diverse pangenome and 15 lateral gene transfer events.</title>
        <authorList>
            <person name="Petersen C."/>
            <person name="Sorensen T."/>
            <person name="Nielsen M.R."/>
            <person name="Sondergaard T.E."/>
            <person name="Sorensen J.L."/>
            <person name="Fitzpatrick D.A."/>
            <person name="Frisvad J.C."/>
            <person name="Nielsen K.L."/>
        </authorList>
    </citation>
    <scope>NUCLEOTIDE SEQUENCE</scope>
    <source>
        <strain evidence="3">IBT 21917</strain>
    </source>
</reference>
<feature type="chain" id="PRO_5040992818" evidence="2">
    <location>
        <begin position="24"/>
        <end position="103"/>
    </location>
</feature>
<organism evidence="3 4">
    <name type="scientific">Penicillium capsulatum</name>
    <dbReference type="NCBI Taxonomy" id="69766"/>
    <lineage>
        <taxon>Eukaryota</taxon>
        <taxon>Fungi</taxon>
        <taxon>Dikarya</taxon>
        <taxon>Ascomycota</taxon>
        <taxon>Pezizomycotina</taxon>
        <taxon>Eurotiomycetes</taxon>
        <taxon>Eurotiomycetidae</taxon>
        <taxon>Eurotiales</taxon>
        <taxon>Aspergillaceae</taxon>
        <taxon>Penicillium</taxon>
    </lineage>
</organism>
<dbReference type="OrthoDB" id="4505696at2759"/>
<dbReference type="Proteomes" id="UP001146351">
    <property type="component" value="Unassembled WGS sequence"/>
</dbReference>
<feature type="compositionally biased region" description="Basic and acidic residues" evidence="1">
    <location>
        <begin position="70"/>
        <end position="83"/>
    </location>
</feature>
<feature type="region of interest" description="Disordered" evidence="1">
    <location>
        <begin position="61"/>
        <end position="103"/>
    </location>
</feature>
<keyword evidence="2" id="KW-0732">Signal</keyword>
<proteinExistence type="predicted"/>
<dbReference type="AlphaFoldDB" id="A0A9W9LHW7"/>
<evidence type="ECO:0000313" key="3">
    <source>
        <dbReference type="EMBL" id="KAJ5156462.1"/>
    </source>
</evidence>
<sequence>MALSNSAVIVIVLVACLAVTALGAAMFRHYNPREDEARYNTSYEQGQYMRQVRMRNYGHLKQESLSMSRRPPDLESRYTRDEESVVYSPYTQEPVSPMGPVHR</sequence>